<protein>
    <recommendedName>
        <fullName evidence="4">Thioredoxin-like fold domain-containing protein</fullName>
    </recommendedName>
</protein>
<dbReference type="OrthoDB" id="40334at2759"/>
<feature type="chain" id="PRO_5019096337" description="Thioredoxin-like fold domain-containing protein" evidence="1">
    <location>
        <begin position="36"/>
        <end position="330"/>
    </location>
</feature>
<accession>A0A448ZR11</accession>
<gene>
    <name evidence="2" type="ORF">PSNMU_V1.4_AUG-EV-PASAV3_0116350</name>
</gene>
<name>A0A448ZR11_9STRA</name>
<keyword evidence="1" id="KW-0732">Signal</keyword>
<proteinExistence type="predicted"/>
<evidence type="ECO:0000313" key="2">
    <source>
        <dbReference type="EMBL" id="VEU44479.1"/>
    </source>
</evidence>
<reference evidence="2 3" key="1">
    <citation type="submission" date="2019-01" db="EMBL/GenBank/DDBJ databases">
        <authorList>
            <person name="Ferrante I. M."/>
        </authorList>
    </citation>
    <scope>NUCLEOTIDE SEQUENCE [LARGE SCALE GENOMIC DNA]</scope>
    <source>
        <strain evidence="2 3">B856</strain>
    </source>
</reference>
<organism evidence="2 3">
    <name type="scientific">Pseudo-nitzschia multistriata</name>
    <dbReference type="NCBI Taxonomy" id="183589"/>
    <lineage>
        <taxon>Eukaryota</taxon>
        <taxon>Sar</taxon>
        <taxon>Stramenopiles</taxon>
        <taxon>Ochrophyta</taxon>
        <taxon>Bacillariophyta</taxon>
        <taxon>Bacillariophyceae</taxon>
        <taxon>Bacillariophycidae</taxon>
        <taxon>Bacillariales</taxon>
        <taxon>Bacillariaceae</taxon>
        <taxon>Pseudo-nitzschia</taxon>
    </lineage>
</organism>
<sequence length="330" mass="35836">MLPTPSRGIRCTPTLSWCLVLALFVQQSFIRSLDALVVPLSAAKPAESLAGVSVQKVFPEHDSSALDIGAELSGITGDGKTMVVLGTYAGDFNTIEYMQKIRAFLPELQSRGGIDRILMVVNGEPTQCKLVARLLDFPTGGGGVEIELLSDPHGEAGRAFGVSRGFRPDDDSLSPFVKQFCSGIGIGPPWMTLPAVLPGYFGDPNGRREWIEESLKQGQLSGRWPSILELDENDENRILANKFDDAPLGVGKWGRRPFELATLRLQSLVGIQIKHWSELKPVDDRCLTQHGGCTVVGKGGNALYSWVDRGLCDVPDLHDILDALSAVKKE</sequence>
<dbReference type="EMBL" id="CAACVS010000647">
    <property type="protein sequence ID" value="VEU44479.1"/>
    <property type="molecule type" value="Genomic_DNA"/>
</dbReference>
<feature type="signal peptide" evidence="1">
    <location>
        <begin position="1"/>
        <end position="35"/>
    </location>
</feature>
<keyword evidence="3" id="KW-1185">Reference proteome</keyword>
<evidence type="ECO:0000313" key="3">
    <source>
        <dbReference type="Proteomes" id="UP000291116"/>
    </source>
</evidence>
<dbReference type="Proteomes" id="UP000291116">
    <property type="component" value="Unassembled WGS sequence"/>
</dbReference>
<evidence type="ECO:0000256" key="1">
    <source>
        <dbReference type="SAM" id="SignalP"/>
    </source>
</evidence>
<evidence type="ECO:0008006" key="4">
    <source>
        <dbReference type="Google" id="ProtNLM"/>
    </source>
</evidence>
<dbReference type="AlphaFoldDB" id="A0A448ZR11"/>